<organism evidence="2 3">
    <name type="scientific">Jhaorihella thermophila</name>
    <dbReference type="NCBI Taxonomy" id="488547"/>
    <lineage>
        <taxon>Bacteria</taxon>
        <taxon>Pseudomonadati</taxon>
        <taxon>Pseudomonadota</taxon>
        <taxon>Alphaproteobacteria</taxon>
        <taxon>Rhodobacterales</taxon>
        <taxon>Paracoccaceae</taxon>
        <taxon>Jhaorihella</taxon>
    </lineage>
</organism>
<proteinExistence type="predicted"/>
<keyword evidence="1" id="KW-0812">Transmembrane</keyword>
<keyword evidence="1" id="KW-0472">Membrane</keyword>
<accession>A0A1H5TXT5</accession>
<dbReference type="RefSeq" id="WP_104007060.1">
    <property type="nucleotide sequence ID" value="NZ_FNVD01000003.1"/>
</dbReference>
<reference evidence="2 3" key="1">
    <citation type="submission" date="2016-10" db="EMBL/GenBank/DDBJ databases">
        <authorList>
            <person name="de Groot N.N."/>
        </authorList>
    </citation>
    <scope>NUCLEOTIDE SEQUENCE [LARGE SCALE GENOMIC DNA]</scope>
    <source>
        <strain evidence="2 3">DSM 23413</strain>
    </source>
</reference>
<name>A0A1H5TXT5_9RHOB</name>
<sequence length="162" mass="18126">MPYSWIENAADADTRELHLWPHQSMSPGGFVFFVAATFALISLPLLMVLGSVVLWGLLPFVLVALGGMWLALKRNQRDAQVIEVLTLTPHRARLVRHNPSGEAEEWDCNRYWAAPELHASGGPVPNYVTLRGCGRTVEIGAFLSEDERISLYEELVSALRRE</sequence>
<dbReference type="OrthoDB" id="9808190at2"/>
<dbReference type="EMBL" id="FNVD01000003">
    <property type="protein sequence ID" value="SEF67540.1"/>
    <property type="molecule type" value="Genomic_DNA"/>
</dbReference>
<gene>
    <name evidence="2" type="ORF">SAMN05421751_10383</name>
</gene>
<protein>
    <submittedName>
        <fullName evidence="2">Uncharacterized membrane protein</fullName>
    </submittedName>
</protein>
<evidence type="ECO:0000256" key="1">
    <source>
        <dbReference type="SAM" id="Phobius"/>
    </source>
</evidence>
<feature type="transmembrane region" description="Helical" evidence="1">
    <location>
        <begin position="28"/>
        <end position="46"/>
    </location>
</feature>
<feature type="transmembrane region" description="Helical" evidence="1">
    <location>
        <begin position="52"/>
        <end position="72"/>
    </location>
</feature>
<evidence type="ECO:0000313" key="3">
    <source>
        <dbReference type="Proteomes" id="UP000236742"/>
    </source>
</evidence>
<dbReference type="InterPro" id="IPR019253">
    <property type="entry name" value="DUF2244_TM"/>
</dbReference>
<dbReference type="Proteomes" id="UP000236742">
    <property type="component" value="Unassembled WGS sequence"/>
</dbReference>
<keyword evidence="1" id="KW-1133">Transmembrane helix</keyword>
<dbReference type="Pfam" id="PF10003">
    <property type="entry name" value="DUF2244"/>
    <property type="match status" value="1"/>
</dbReference>
<dbReference type="AlphaFoldDB" id="A0A1H5TXT5"/>
<keyword evidence="3" id="KW-1185">Reference proteome</keyword>
<evidence type="ECO:0000313" key="2">
    <source>
        <dbReference type="EMBL" id="SEF67540.1"/>
    </source>
</evidence>